<evidence type="ECO:0000256" key="1">
    <source>
        <dbReference type="SAM" id="SignalP"/>
    </source>
</evidence>
<dbReference type="AlphaFoldDB" id="A0A3A8EV53"/>
<gene>
    <name evidence="2" type="ORF">D7V20_06910</name>
</gene>
<dbReference type="Proteomes" id="UP000280405">
    <property type="component" value="Unassembled WGS sequence"/>
</dbReference>
<dbReference type="OrthoDB" id="6712636at2"/>
<evidence type="ECO:0008006" key="4">
    <source>
        <dbReference type="Google" id="ProtNLM"/>
    </source>
</evidence>
<feature type="chain" id="PRO_5017271142" description="Lipoprotein" evidence="1">
    <location>
        <begin position="21"/>
        <end position="81"/>
    </location>
</feature>
<evidence type="ECO:0000313" key="2">
    <source>
        <dbReference type="EMBL" id="RKG38727.1"/>
    </source>
</evidence>
<keyword evidence="3" id="KW-1185">Reference proteome</keyword>
<feature type="signal peptide" evidence="1">
    <location>
        <begin position="1"/>
        <end position="20"/>
    </location>
</feature>
<sequence length="81" mass="9118">MKYLLLVPVFAMTAVLSACSDMPKECEESWKHMEKIAKQSGIPEDALKEQKKAFEEQIKSLPKDEAIQTCKAQSSILSMVK</sequence>
<protein>
    <recommendedName>
        <fullName evidence="4">Lipoprotein</fullName>
    </recommendedName>
</protein>
<keyword evidence="1" id="KW-0732">Signal</keyword>
<proteinExistence type="predicted"/>
<organism evidence="2 3">
    <name type="scientific">Acinetobacter rongchengensis</name>
    <dbReference type="NCBI Taxonomy" id="2419601"/>
    <lineage>
        <taxon>Bacteria</taxon>
        <taxon>Pseudomonadati</taxon>
        <taxon>Pseudomonadota</taxon>
        <taxon>Gammaproteobacteria</taxon>
        <taxon>Moraxellales</taxon>
        <taxon>Moraxellaceae</taxon>
        <taxon>Acinetobacter</taxon>
    </lineage>
</organism>
<dbReference type="RefSeq" id="WP_120383575.1">
    <property type="nucleotide sequence ID" value="NZ_RAXT01000009.1"/>
</dbReference>
<accession>A0A3A8EV53</accession>
<reference evidence="2 3" key="1">
    <citation type="submission" date="2018-09" db="EMBL/GenBank/DDBJ databases">
        <title>The draft genome of Acinetobacter spp. strains.</title>
        <authorList>
            <person name="Qin J."/>
            <person name="Feng Y."/>
            <person name="Zong Z."/>
        </authorList>
    </citation>
    <scope>NUCLEOTIDE SEQUENCE [LARGE SCALE GENOMIC DNA]</scope>
    <source>
        <strain evidence="2 3">WCHAc060115</strain>
    </source>
</reference>
<comment type="caution">
    <text evidence="2">The sequence shown here is derived from an EMBL/GenBank/DDBJ whole genome shotgun (WGS) entry which is preliminary data.</text>
</comment>
<dbReference type="PROSITE" id="PS51257">
    <property type="entry name" value="PROKAR_LIPOPROTEIN"/>
    <property type="match status" value="1"/>
</dbReference>
<evidence type="ECO:0000313" key="3">
    <source>
        <dbReference type="Proteomes" id="UP000280405"/>
    </source>
</evidence>
<name>A0A3A8EV53_9GAMM</name>
<dbReference type="EMBL" id="RAXT01000009">
    <property type="protein sequence ID" value="RKG38727.1"/>
    <property type="molecule type" value="Genomic_DNA"/>
</dbReference>